<proteinExistence type="predicted"/>
<evidence type="ECO:0000256" key="4">
    <source>
        <dbReference type="ARBA" id="ARBA00022679"/>
    </source>
</evidence>
<feature type="transmembrane region" description="Helical" evidence="9">
    <location>
        <begin position="819"/>
        <end position="849"/>
    </location>
</feature>
<feature type="transmembrane region" description="Helical" evidence="9">
    <location>
        <begin position="765"/>
        <end position="784"/>
    </location>
</feature>
<evidence type="ECO:0000256" key="1">
    <source>
        <dbReference type="ARBA" id="ARBA00004651"/>
    </source>
</evidence>
<feature type="transmembrane region" description="Helical" evidence="9">
    <location>
        <begin position="626"/>
        <end position="649"/>
    </location>
</feature>
<evidence type="ECO:0000256" key="9">
    <source>
        <dbReference type="SAM" id="Phobius"/>
    </source>
</evidence>
<keyword evidence="5 9" id="KW-0812">Transmembrane</keyword>
<reference evidence="11 12" key="1">
    <citation type="submission" date="2019-08" db="EMBL/GenBank/DDBJ databases">
        <title>Deep-cultivation of Planctomycetes and their phenomic and genomic characterization uncovers novel biology.</title>
        <authorList>
            <person name="Wiegand S."/>
            <person name="Jogler M."/>
            <person name="Boedeker C."/>
            <person name="Pinto D."/>
            <person name="Vollmers J."/>
            <person name="Rivas-Marin E."/>
            <person name="Kohn T."/>
            <person name="Peeters S.H."/>
            <person name="Heuer A."/>
            <person name="Rast P."/>
            <person name="Oberbeckmann S."/>
            <person name="Bunk B."/>
            <person name="Jeske O."/>
            <person name="Meyerdierks A."/>
            <person name="Storesund J.E."/>
            <person name="Kallscheuer N."/>
            <person name="Luecker S."/>
            <person name="Lage O.M."/>
            <person name="Pohl T."/>
            <person name="Merkel B.J."/>
            <person name="Hornburger P."/>
            <person name="Mueller R.-W."/>
            <person name="Bruemmer F."/>
            <person name="Labrenz M."/>
            <person name="Spormann A.M."/>
            <person name="Op den Camp H."/>
            <person name="Overmann J."/>
            <person name="Amann R."/>
            <person name="Jetten M.S.M."/>
            <person name="Mascher T."/>
            <person name="Medema M.H."/>
            <person name="Devos D.P."/>
            <person name="Kaster A.-K."/>
            <person name="Ovreas L."/>
            <person name="Rohde M."/>
            <person name="Galperin M.Y."/>
            <person name="Jogler C."/>
        </authorList>
    </citation>
    <scope>NUCLEOTIDE SEQUENCE [LARGE SCALE GENOMIC DNA]</scope>
    <source>
        <strain evidence="11 12">OJF2</strain>
    </source>
</reference>
<dbReference type="GO" id="GO:0016763">
    <property type="term" value="F:pentosyltransferase activity"/>
    <property type="evidence" value="ECO:0007669"/>
    <property type="project" value="TreeGrafter"/>
</dbReference>
<dbReference type="InterPro" id="IPR038731">
    <property type="entry name" value="RgtA/B/C-like"/>
</dbReference>
<evidence type="ECO:0000313" key="12">
    <source>
        <dbReference type="Proteomes" id="UP000324233"/>
    </source>
</evidence>
<dbReference type="InterPro" id="IPR050297">
    <property type="entry name" value="LipidA_mod_glycosyltrf_83"/>
</dbReference>
<evidence type="ECO:0000256" key="7">
    <source>
        <dbReference type="ARBA" id="ARBA00023136"/>
    </source>
</evidence>
<evidence type="ECO:0000313" key="11">
    <source>
        <dbReference type="EMBL" id="QEH34217.1"/>
    </source>
</evidence>
<feature type="transmembrane region" description="Helical" evidence="9">
    <location>
        <begin position="661"/>
        <end position="679"/>
    </location>
</feature>
<feature type="region of interest" description="Disordered" evidence="8">
    <location>
        <begin position="385"/>
        <end position="406"/>
    </location>
</feature>
<accession>A0A5B9W1T3</accession>
<dbReference type="Pfam" id="PF13231">
    <property type="entry name" value="PMT_2"/>
    <property type="match status" value="1"/>
</dbReference>
<feature type="transmembrane region" description="Helical" evidence="9">
    <location>
        <begin position="912"/>
        <end position="933"/>
    </location>
</feature>
<dbReference type="PANTHER" id="PTHR33908:SF11">
    <property type="entry name" value="MEMBRANE PROTEIN"/>
    <property type="match status" value="1"/>
</dbReference>
<gene>
    <name evidence="11" type="ORF">OJF2_27520</name>
</gene>
<feature type="transmembrane region" description="Helical" evidence="9">
    <location>
        <begin position="861"/>
        <end position="879"/>
    </location>
</feature>
<evidence type="ECO:0000256" key="8">
    <source>
        <dbReference type="SAM" id="MobiDB-lite"/>
    </source>
</evidence>
<dbReference type="RefSeq" id="WP_148594170.1">
    <property type="nucleotide sequence ID" value="NZ_CP042997.1"/>
</dbReference>
<dbReference type="GO" id="GO:0009103">
    <property type="term" value="P:lipopolysaccharide biosynthetic process"/>
    <property type="evidence" value="ECO:0007669"/>
    <property type="project" value="UniProtKB-ARBA"/>
</dbReference>
<keyword evidence="2" id="KW-1003">Cell membrane</keyword>
<evidence type="ECO:0000259" key="10">
    <source>
        <dbReference type="Pfam" id="PF13231"/>
    </source>
</evidence>
<evidence type="ECO:0000256" key="2">
    <source>
        <dbReference type="ARBA" id="ARBA00022475"/>
    </source>
</evidence>
<comment type="subcellular location">
    <subcellularLocation>
        <location evidence="1">Cell membrane</location>
        <topology evidence="1">Multi-pass membrane protein</topology>
    </subcellularLocation>
</comment>
<dbReference type="OrthoDB" id="525534at2"/>
<name>A0A5B9W1T3_9BACT</name>
<feature type="transmembrane region" description="Helical" evidence="9">
    <location>
        <begin position="549"/>
        <end position="569"/>
    </location>
</feature>
<feature type="transmembrane region" description="Helical" evidence="9">
    <location>
        <begin position="940"/>
        <end position="962"/>
    </location>
</feature>
<dbReference type="AlphaFoldDB" id="A0A5B9W1T3"/>
<dbReference type="KEGG" id="agv:OJF2_27520"/>
<dbReference type="Proteomes" id="UP000324233">
    <property type="component" value="Chromosome"/>
</dbReference>
<sequence length="1177" mass="132123">MRVTRRIRWLLARPLQAGRVPSRAGKSLATLACLLLLLGVLLSLALGHWRSTPGPFIQRMTMNGHWLRVPGPATHAAYFRRHVRLSGPVKHAWVVVAPREGFEICVNRNPCGRWYLWRPTRPFQTGLSEGGQLLNASPPTLALNFPREYQWSSHRNDWMPVVLDVTQHFRPGRNVVTLELESRSAPAMVKLDGEILLWSGERIRLDTDSEWLAEPVPPFDIRHDWTEPDYSDSSWRPAVDATLSGESPGDLHFQSFDRRLLTTPFEGSWVRSPEARPSDAVWYEIDWDLRGAPDDAWIRVATNRTFDLFVNDRRVMLPLLGNPDLDSGDWLLGTPRAADLPAAPELLDPDEVGSLFVGDRFESPRHGDPSSSVYKDRWAKEKQWNKTRDKPWATHRSDLPGTYDPIKEEGQDVMEHEPVPPQPEYHEPKALGRDRAIGGLLGYNIRSMVHPGRNRIAVRLVPPLSPDGYSWAPQLALDGGAIFRDGATASIASGPGSCVLCRTQGPSGEFSATVPAERSGPARVIGNRWPTTVYRGIAHDPSLILRQKLGWVVASLLGSALVAGVMLGLEWRRLRREGQEPWAALDQAARGLSRFLLPPLAILFAALLTEASWAERHEAILFRLPRVWPFILLGTAASPALLCAPIRAAGARLARLPGTRAWAPLLGTVLVLCGVLRIYKLDFQPLDDDEYASCQAVLGIAEVGAPKFVPEGVYYTRSPAYHYLVGASVWAFGGNIWAMRLPCAAFGVATALLVYRMAVRLLHRPWIGLGATLLFTLHPFAIFSAHLVRFYQQQQFFALLAVYWFCEGFLWSPSQRYRYLTVVAFFLAVISQEITAIMAFQLLLGLLWFGRDAGWRCNIKLGIAGAIAVGFIVLDLLVFQTRCLTRVEGVSPNVEAAIKPHFWDPYNLVSLFLGYSRLHVGPSLVMVIALPLLVVRGGRVVWALLFFMLTGTLLTNLMISHVSLRYQYWMITIWLLVSVCGLALLAERIAAWTRVRGEADPAGVAAVLASPIFVAFLLAWSPWRIVDSYDCKILNDSTGAFRFVRGQLRPGDAIAANEPHPHAAYLEAGRVDYDLTVPLLQDFVMLSKGRLIDRNGGAEVIASLDDLIEACRRHDRLWVVVNREKFRTRGKNIRWEYPAARIELFLRKNCQIAFRSYLWTVYVWDASRGQYENFREH</sequence>
<evidence type="ECO:0000256" key="5">
    <source>
        <dbReference type="ARBA" id="ARBA00022692"/>
    </source>
</evidence>
<dbReference type="EMBL" id="CP042997">
    <property type="protein sequence ID" value="QEH34217.1"/>
    <property type="molecule type" value="Genomic_DNA"/>
</dbReference>
<feature type="compositionally biased region" description="Basic and acidic residues" evidence="8">
    <location>
        <begin position="385"/>
        <end position="398"/>
    </location>
</feature>
<feature type="transmembrane region" description="Helical" evidence="9">
    <location>
        <begin position="595"/>
        <end position="614"/>
    </location>
</feature>
<keyword evidence="7 9" id="KW-0472">Membrane</keyword>
<keyword evidence="3 11" id="KW-0328">Glycosyltransferase</keyword>
<keyword evidence="6 9" id="KW-1133">Transmembrane helix</keyword>
<evidence type="ECO:0000256" key="3">
    <source>
        <dbReference type="ARBA" id="ARBA00022676"/>
    </source>
</evidence>
<dbReference type="Gene3D" id="2.60.120.260">
    <property type="entry name" value="Galactose-binding domain-like"/>
    <property type="match status" value="1"/>
</dbReference>
<dbReference type="GO" id="GO:0005886">
    <property type="term" value="C:plasma membrane"/>
    <property type="evidence" value="ECO:0007669"/>
    <property type="project" value="UniProtKB-SubCell"/>
</dbReference>
<feature type="domain" description="Glycosyltransferase RgtA/B/C/D-like" evidence="10">
    <location>
        <begin position="718"/>
        <end position="869"/>
    </location>
</feature>
<feature type="transmembrane region" description="Helical" evidence="9">
    <location>
        <begin position="968"/>
        <end position="990"/>
    </location>
</feature>
<dbReference type="PANTHER" id="PTHR33908">
    <property type="entry name" value="MANNOSYLTRANSFERASE YKCB-RELATED"/>
    <property type="match status" value="1"/>
</dbReference>
<keyword evidence="12" id="KW-1185">Reference proteome</keyword>
<evidence type="ECO:0000256" key="6">
    <source>
        <dbReference type="ARBA" id="ARBA00022989"/>
    </source>
</evidence>
<organism evidence="11 12">
    <name type="scientific">Aquisphaera giovannonii</name>
    <dbReference type="NCBI Taxonomy" id="406548"/>
    <lineage>
        <taxon>Bacteria</taxon>
        <taxon>Pseudomonadati</taxon>
        <taxon>Planctomycetota</taxon>
        <taxon>Planctomycetia</taxon>
        <taxon>Isosphaerales</taxon>
        <taxon>Isosphaeraceae</taxon>
        <taxon>Aquisphaera</taxon>
    </lineage>
</organism>
<feature type="transmembrane region" description="Helical" evidence="9">
    <location>
        <begin position="1002"/>
        <end position="1023"/>
    </location>
</feature>
<feature type="transmembrane region" description="Helical" evidence="9">
    <location>
        <begin position="743"/>
        <end position="759"/>
    </location>
</feature>
<keyword evidence="4 11" id="KW-0808">Transferase</keyword>
<protein>
    <submittedName>
        <fullName evidence="11">Dolichyl-phosphate-mannose-protein mannosyltransferase</fullName>
    </submittedName>
</protein>